<evidence type="ECO:0000256" key="1">
    <source>
        <dbReference type="SAM" id="Phobius"/>
    </source>
</evidence>
<proteinExistence type="predicted"/>
<accession>A0A383BJV4</accession>
<keyword evidence="1" id="KW-0812">Transmembrane</keyword>
<evidence type="ECO:0000313" key="2">
    <source>
        <dbReference type="EMBL" id="SVE20194.1"/>
    </source>
</evidence>
<dbReference type="EMBL" id="UINC01201035">
    <property type="protein sequence ID" value="SVE20194.1"/>
    <property type="molecule type" value="Genomic_DNA"/>
</dbReference>
<organism evidence="2">
    <name type="scientific">marine metagenome</name>
    <dbReference type="NCBI Taxonomy" id="408172"/>
    <lineage>
        <taxon>unclassified sequences</taxon>
        <taxon>metagenomes</taxon>
        <taxon>ecological metagenomes</taxon>
    </lineage>
</organism>
<dbReference type="AlphaFoldDB" id="A0A383BJV4"/>
<keyword evidence="1" id="KW-0472">Membrane</keyword>
<feature type="transmembrane region" description="Helical" evidence="1">
    <location>
        <begin position="25"/>
        <end position="45"/>
    </location>
</feature>
<protein>
    <recommendedName>
        <fullName evidence="3">Prepilin-type N-terminal cleavage/methylation domain-containing protein</fullName>
    </recommendedName>
</protein>
<gene>
    <name evidence="2" type="ORF">METZ01_LOCUS473048</name>
</gene>
<name>A0A383BJV4_9ZZZZ</name>
<sequence length="89" mass="9939">VVSHVNNIFRMGYSLQPKPKRGFRLIELLVGSLAIIAGLLLPGLVKAKAHGIACMNNPKQLVQLDSRTIPPQNIDMLWMQQHSNDLVNR</sequence>
<keyword evidence="1" id="KW-1133">Transmembrane helix</keyword>
<reference evidence="2" key="1">
    <citation type="submission" date="2018-05" db="EMBL/GenBank/DDBJ databases">
        <authorList>
            <person name="Lanie J.A."/>
            <person name="Ng W.-L."/>
            <person name="Kazmierczak K.M."/>
            <person name="Andrzejewski T.M."/>
            <person name="Davidsen T.M."/>
            <person name="Wayne K.J."/>
            <person name="Tettelin H."/>
            <person name="Glass J.I."/>
            <person name="Rusch D."/>
            <person name="Podicherti R."/>
            <person name="Tsui H.-C.T."/>
            <person name="Winkler M.E."/>
        </authorList>
    </citation>
    <scope>NUCLEOTIDE SEQUENCE</scope>
</reference>
<evidence type="ECO:0008006" key="3">
    <source>
        <dbReference type="Google" id="ProtNLM"/>
    </source>
</evidence>
<feature type="non-terminal residue" evidence="2">
    <location>
        <position position="1"/>
    </location>
</feature>